<dbReference type="Proteomes" id="UP000298324">
    <property type="component" value="Unassembled WGS sequence"/>
</dbReference>
<organism evidence="2 3">
    <name type="scientific">Pelotomaculum schinkii</name>
    <dbReference type="NCBI Taxonomy" id="78350"/>
    <lineage>
        <taxon>Bacteria</taxon>
        <taxon>Bacillati</taxon>
        <taxon>Bacillota</taxon>
        <taxon>Clostridia</taxon>
        <taxon>Eubacteriales</taxon>
        <taxon>Desulfotomaculaceae</taxon>
        <taxon>Pelotomaculum</taxon>
    </lineage>
</organism>
<dbReference type="EMBL" id="QFGA01000001">
    <property type="protein sequence ID" value="TEB07889.1"/>
    <property type="molecule type" value="Genomic_DNA"/>
</dbReference>
<protein>
    <submittedName>
        <fullName evidence="2">Uncharacterized protein</fullName>
    </submittedName>
</protein>
<keyword evidence="1" id="KW-0472">Membrane</keyword>
<keyword evidence="1" id="KW-1133">Transmembrane helix</keyword>
<comment type="caution">
    <text evidence="2">The sequence shown here is derived from an EMBL/GenBank/DDBJ whole genome shotgun (WGS) entry which is preliminary data.</text>
</comment>
<sequence>MLCALFFSIQQLSVATYRKVFSLSSHLNNFSAMLSNFRLAVKHNYTESHLGISFDKLRFLRFKPLMLDFLYLFVIISSFVNFFYSFCQLSDSHVFLDSIFFKNLFFRSIIANFIFS</sequence>
<proteinExistence type="predicted"/>
<dbReference type="AlphaFoldDB" id="A0A4Y7RGK9"/>
<evidence type="ECO:0000313" key="3">
    <source>
        <dbReference type="Proteomes" id="UP000298324"/>
    </source>
</evidence>
<keyword evidence="3" id="KW-1185">Reference proteome</keyword>
<accession>A0A4Y7RGK9</accession>
<name>A0A4Y7RGK9_9FIRM</name>
<reference evidence="2 3" key="1">
    <citation type="journal article" date="2018" name="Environ. Microbiol.">
        <title>Novel energy conservation strategies and behaviour of Pelotomaculum schinkii driving syntrophic propionate catabolism.</title>
        <authorList>
            <person name="Hidalgo-Ahumada C.A.P."/>
            <person name="Nobu M.K."/>
            <person name="Narihiro T."/>
            <person name="Tamaki H."/>
            <person name="Liu W.T."/>
            <person name="Kamagata Y."/>
            <person name="Stams A.J.M."/>
            <person name="Imachi H."/>
            <person name="Sousa D.Z."/>
        </authorList>
    </citation>
    <scope>NUCLEOTIDE SEQUENCE [LARGE SCALE GENOMIC DNA]</scope>
    <source>
        <strain evidence="2 3">HH</strain>
    </source>
</reference>
<feature type="transmembrane region" description="Helical" evidence="1">
    <location>
        <begin position="69"/>
        <end position="87"/>
    </location>
</feature>
<gene>
    <name evidence="2" type="ORF">Psch_01444</name>
</gene>
<evidence type="ECO:0000313" key="2">
    <source>
        <dbReference type="EMBL" id="TEB07889.1"/>
    </source>
</evidence>
<keyword evidence="1" id="KW-0812">Transmembrane</keyword>
<evidence type="ECO:0000256" key="1">
    <source>
        <dbReference type="SAM" id="Phobius"/>
    </source>
</evidence>